<comment type="similarity">
    <text evidence="2">Belongs to the histone deacetylase family.</text>
</comment>
<dbReference type="Proteomes" id="UP001224674">
    <property type="component" value="Chromosome"/>
</dbReference>
<sequence length="417" mass="45696">MTDTDKTPVPTAVMWDEELLKYRFSDTHPMAPIRLELTYHLAEQLGVLDNDQLSIMYPPVATDAELARVHTADYIAAVKHASDYDDVAQLETDPSRHQDKERFDRAGLGTEDCPIFADMHTSSARIAGGSLRAAQAIASGEVSRAVNFAGGLHHAHRAQASGFCIYNDAGLAIAHLLDSGVERVAYVDLDAHHGDGVEALFWDDPRVLTISIHESGLMLFPGTGFARDFGGDDAQGSAVNVPISAGAGDAAFLRAVHAVVPQVLKAFSPEVLITQHGCDGHRLDPLADLNLSVDGQRQMMLDAAMWAEDFADNRWLALGGGGYTPYQVVPRIWAHLIAIVAGNPIPLRTGIPRQWREKVAEVSGLELEKIPELMTDNVDVWWRSWEVGYDPADHNDQSVMATRKEIFPLHGLDPWFD</sequence>
<dbReference type="InterPro" id="IPR037138">
    <property type="entry name" value="His_deacetylse_dom_sf"/>
</dbReference>
<dbReference type="GO" id="GO:0004407">
    <property type="term" value="F:histone deacetylase activity"/>
    <property type="evidence" value="ECO:0007669"/>
    <property type="project" value="TreeGrafter"/>
</dbReference>
<dbReference type="PRINTS" id="PR01270">
    <property type="entry name" value="HDASUPER"/>
</dbReference>
<evidence type="ECO:0000313" key="7">
    <source>
        <dbReference type="Proteomes" id="UP001224674"/>
    </source>
</evidence>
<evidence type="ECO:0000259" key="5">
    <source>
        <dbReference type="Pfam" id="PF00850"/>
    </source>
</evidence>
<reference evidence="6 7" key="1">
    <citation type="submission" date="2023-03" db="EMBL/GenBank/DDBJ databases">
        <title>Complete genome sequences of several Auritidibacter ignavus strains isolated from ear infections.</title>
        <authorList>
            <person name="Baehr T."/>
            <person name="Baumhoegger A.M."/>
        </authorList>
    </citation>
    <scope>NUCLEOTIDE SEQUENCE [LARGE SCALE GENOMIC DNA]</scope>
    <source>
        <strain evidence="6 7">BABAE-6</strain>
    </source>
</reference>
<dbReference type="InterPro" id="IPR023696">
    <property type="entry name" value="Ureohydrolase_dom_sf"/>
</dbReference>
<dbReference type="GO" id="GO:0040029">
    <property type="term" value="P:epigenetic regulation of gene expression"/>
    <property type="evidence" value="ECO:0007669"/>
    <property type="project" value="TreeGrafter"/>
</dbReference>
<dbReference type="EMBL" id="CP122566">
    <property type="protein sequence ID" value="WGH93041.1"/>
    <property type="molecule type" value="Genomic_DNA"/>
</dbReference>
<name>A0AAJ6AN18_9MICC</name>
<evidence type="ECO:0000256" key="1">
    <source>
        <dbReference type="ARBA" id="ARBA00005101"/>
    </source>
</evidence>
<dbReference type="RefSeq" id="WP_110097999.1">
    <property type="nucleotide sequence ID" value="NZ_CP122562.1"/>
</dbReference>
<dbReference type="SUPFAM" id="SSF52768">
    <property type="entry name" value="Arginase/deacetylase"/>
    <property type="match status" value="1"/>
</dbReference>
<dbReference type="InterPro" id="IPR023801">
    <property type="entry name" value="His_deacetylse_dom"/>
</dbReference>
<organism evidence="6 7">
    <name type="scientific">Auritidibacter ignavus</name>
    <dbReference type="NCBI Taxonomy" id="678932"/>
    <lineage>
        <taxon>Bacteria</taxon>
        <taxon>Bacillati</taxon>
        <taxon>Actinomycetota</taxon>
        <taxon>Actinomycetes</taxon>
        <taxon>Micrococcales</taxon>
        <taxon>Micrococcaceae</taxon>
        <taxon>Auritidibacter</taxon>
    </lineage>
</organism>
<evidence type="ECO:0000256" key="3">
    <source>
        <dbReference type="ARBA" id="ARBA00020218"/>
    </source>
</evidence>
<gene>
    <name evidence="6" type="ORF">QDX21_12235</name>
</gene>
<comment type="pathway">
    <text evidence="1">Ketone degradation; acetoin degradation.</text>
</comment>
<dbReference type="CDD" id="cd09994">
    <property type="entry name" value="HDAC_AcuC_like"/>
    <property type="match status" value="1"/>
</dbReference>
<dbReference type="PANTHER" id="PTHR10625:SF10">
    <property type="entry name" value="HISTONE DEACETYLASE HDAC1"/>
    <property type="match status" value="1"/>
</dbReference>
<protein>
    <recommendedName>
        <fullName evidence="3">Acetoin utilization protein AcuC</fullName>
    </recommendedName>
</protein>
<evidence type="ECO:0000256" key="2">
    <source>
        <dbReference type="ARBA" id="ARBA00005947"/>
    </source>
</evidence>
<dbReference type="Gene3D" id="3.40.800.20">
    <property type="entry name" value="Histone deacetylase domain"/>
    <property type="match status" value="1"/>
</dbReference>
<proteinExistence type="inferred from homology"/>
<dbReference type="AlphaFoldDB" id="A0AAJ6AN18"/>
<dbReference type="Pfam" id="PF00850">
    <property type="entry name" value="Hist_deacetyl"/>
    <property type="match status" value="1"/>
</dbReference>
<keyword evidence="7" id="KW-1185">Reference proteome</keyword>
<dbReference type="InterPro" id="IPR000286">
    <property type="entry name" value="HDACs"/>
</dbReference>
<evidence type="ECO:0000256" key="4">
    <source>
        <dbReference type="ARBA" id="ARBA00022627"/>
    </source>
</evidence>
<evidence type="ECO:0000313" key="6">
    <source>
        <dbReference type="EMBL" id="WGH93041.1"/>
    </source>
</evidence>
<dbReference type="PANTHER" id="PTHR10625">
    <property type="entry name" value="HISTONE DEACETYLASE HDAC1-RELATED"/>
    <property type="match status" value="1"/>
</dbReference>
<feature type="domain" description="Histone deacetylase" evidence="5">
    <location>
        <begin position="28"/>
        <end position="338"/>
    </location>
</feature>
<dbReference type="InterPro" id="IPR003085">
    <property type="entry name" value="AcuC"/>
</dbReference>
<accession>A0AAJ6AN18</accession>
<dbReference type="GO" id="GO:0045150">
    <property type="term" value="P:acetoin catabolic process"/>
    <property type="evidence" value="ECO:0007669"/>
    <property type="project" value="UniProtKB-KW"/>
</dbReference>
<keyword evidence="4" id="KW-0006">Acetoin catabolism</keyword>